<evidence type="ECO:0000256" key="1">
    <source>
        <dbReference type="ARBA" id="ARBA00007352"/>
    </source>
</evidence>
<dbReference type="InterPro" id="IPR019591">
    <property type="entry name" value="Mrp/NBP35_ATP-bd"/>
</dbReference>
<keyword evidence="3 9" id="KW-0479">Metal-binding</keyword>
<sequence length="398" mass="41208">MDHPHRPASHGTSRGRMSATTTDQADTGTAALLAALATVKDPEIRRPITDLGMVEHAAVVDGVAQVTVLLTIAACPLRDKLSVDVTAAARSVPGVREVQLQLGVMTDEQRTGLRERLQGGATREIPFARPESRTRVYAVASGKGGVGKSTVTVNLAAALAARGLAVGLIDADIYGFSVPRMLGVTGRPTRVGDMILPPIAHDVKVISVGMFVDGNVPVVWRGPMLHRALQQFLADVFWGDLDVLLLDLPPGTGDIAISTAQLIPSAELLVVTTPQQAAAEVAERAGAIAVQTRQRIAGVVENMSPMTLPDGTRLDLFGSGGGARVAASLGRTLGTDVPLLGEVPLQVSLREAGDGGAPLVLAEPSSPAAQVLTSVAGRLAARTRPLAGVSLGISPARR</sequence>
<reference evidence="12" key="1">
    <citation type="journal article" date="2014" name="Int. J. Syst. Evol. Microbiol.">
        <title>Complete genome sequence of Corynebacterium casei LMG S-19264T (=DSM 44701T), isolated from a smear-ripened cheese.</title>
        <authorList>
            <consortium name="US DOE Joint Genome Institute (JGI-PGF)"/>
            <person name="Walter F."/>
            <person name="Albersmeier A."/>
            <person name="Kalinowski J."/>
            <person name="Ruckert C."/>
        </authorList>
    </citation>
    <scope>NUCLEOTIDE SEQUENCE</scope>
    <source>
        <strain evidence="12">CGMCC 4.7308</strain>
    </source>
</reference>
<feature type="region of interest" description="Disordered" evidence="10">
    <location>
        <begin position="1"/>
        <end position="23"/>
    </location>
</feature>
<gene>
    <name evidence="12" type="primary">mrp</name>
    <name evidence="12" type="ORF">GCM10011594_14310</name>
</gene>
<dbReference type="SUPFAM" id="SSF52540">
    <property type="entry name" value="P-loop containing nucleoside triphosphate hydrolases"/>
    <property type="match status" value="1"/>
</dbReference>
<dbReference type="FunFam" id="3.40.50.300:FF:000304">
    <property type="entry name" value="Iron-sulfur cluster carrier protein"/>
    <property type="match status" value="1"/>
</dbReference>
<evidence type="ECO:0000256" key="3">
    <source>
        <dbReference type="ARBA" id="ARBA00022723"/>
    </source>
</evidence>
<accession>A0A917SSM5</accession>
<dbReference type="InterPro" id="IPR000808">
    <property type="entry name" value="Mrp-like_CS"/>
</dbReference>
<evidence type="ECO:0000256" key="5">
    <source>
        <dbReference type="ARBA" id="ARBA00022801"/>
    </source>
</evidence>
<dbReference type="Pfam" id="PF01883">
    <property type="entry name" value="FeS_assembly_P"/>
    <property type="match status" value="1"/>
</dbReference>
<comment type="caution">
    <text evidence="12">The sequence shown here is derived from an EMBL/GenBank/DDBJ whole genome shotgun (WGS) entry which is preliminary data.</text>
</comment>
<dbReference type="AlphaFoldDB" id="A0A917SSM5"/>
<name>A0A917SSM5_9ACTN</name>
<dbReference type="InterPro" id="IPR033756">
    <property type="entry name" value="YlxH/NBP35"/>
</dbReference>
<keyword evidence="6 9" id="KW-0067">ATP-binding</keyword>
<dbReference type="GO" id="GO:0140663">
    <property type="term" value="F:ATP-dependent FeS chaperone activity"/>
    <property type="evidence" value="ECO:0007669"/>
    <property type="project" value="InterPro"/>
</dbReference>
<comment type="similarity">
    <text evidence="1">In the N-terminal section; belongs to the MIP18 family.</text>
</comment>
<dbReference type="InterPro" id="IPR002744">
    <property type="entry name" value="MIP18-like"/>
</dbReference>
<proteinExistence type="inferred from homology"/>
<evidence type="ECO:0000256" key="7">
    <source>
        <dbReference type="ARBA" id="ARBA00023004"/>
    </source>
</evidence>
<dbReference type="EMBL" id="BMNA01000002">
    <property type="protein sequence ID" value="GGL95767.1"/>
    <property type="molecule type" value="Genomic_DNA"/>
</dbReference>
<dbReference type="GO" id="GO:0005524">
    <property type="term" value="F:ATP binding"/>
    <property type="evidence" value="ECO:0007669"/>
    <property type="project" value="UniProtKB-UniRule"/>
</dbReference>
<dbReference type="SUPFAM" id="SSF117916">
    <property type="entry name" value="Fe-S cluster assembly (FSCA) domain-like"/>
    <property type="match status" value="1"/>
</dbReference>
<evidence type="ECO:0000256" key="2">
    <source>
        <dbReference type="ARBA" id="ARBA00008205"/>
    </source>
</evidence>
<comment type="subunit">
    <text evidence="9">Homodimer.</text>
</comment>
<dbReference type="Pfam" id="PF10609">
    <property type="entry name" value="ParA"/>
    <property type="match status" value="1"/>
</dbReference>
<comment type="function">
    <text evidence="9">Binds and transfers iron-sulfur (Fe-S) clusters to target apoproteins. Can hydrolyze ATP.</text>
</comment>
<dbReference type="Gene3D" id="3.30.300.130">
    <property type="entry name" value="Fe-S cluster assembly (FSCA)"/>
    <property type="match status" value="1"/>
</dbReference>
<evidence type="ECO:0000256" key="9">
    <source>
        <dbReference type="HAMAP-Rule" id="MF_02040"/>
    </source>
</evidence>
<evidence type="ECO:0000256" key="6">
    <source>
        <dbReference type="ARBA" id="ARBA00022840"/>
    </source>
</evidence>
<dbReference type="GO" id="GO:0046872">
    <property type="term" value="F:metal ion binding"/>
    <property type="evidence" value="ECO:0007669"/>
    <property type="project" value="UniProtKB-KW"/>
</dbReference>
<dbReference type="PANTHER" id="PTHR42961">
    <property type="entry name" value="IRON-SULFUR PROTEIN NUBPL"/>
    <property type="match status" value="1"/>
</dbReference>
<dbReference type="Proteomes" id="UP000655208">
    <property type="component" value="Unassembled WGS sequence"/>
</dbReference>
<protein>
    <recommendedName>
        <fullName evidence="9">Iron-sulfur cluster carrier protein</fullName>
    </recommendedName>
</protein>
<dbReference type="InterPro" id="IPR044304">
    <property type="entry name" value="NUBPL-like"/>
</dbReference>
<evidence type="ECO:0000313" key="13">
    <source>
        <dbReference type="Proteomes" id="UP000655208"/>
    </source>
</evidence>
<feature type="binding site" evidence="9">
    <location>
        <begin position="142"/>
        <end position="149"/>
    </location>
    <ligand>
        <name>ATP</name>
        <dbReference type="ChEBI" id="CHEBI:30616"/>
    </ligand>
</feature>
<evidence type="ECO:0000256" key="4">
    <source>
        <dbReference type="ARBA" id="ARBA00022741"/>
    </source>
</evidence>
<evidence type="ECO:0000256" key="8">
    <source>
        <dbReference type="ARBA" id="ARBA00023014"/>
    </source>
</evidence>
<dbReference type="InterPro" id="IPR034904">
    <property type="entry name" value="FSCA_dom_sf"/>
</dbReference>
<evidence type="ECO:0000313" key="12">
    <source>
        <dbReference type="EMBL" id="GGL95767.1"/>
    </source>
</evidence>
<keyword evidence="8 9" id="KW-0411">Iron-sulfur</keyword>
<dbReference type="PANTHER" id="PTHR42961:SF2">
    <property type="entry name" value="IRON-SULFUR PROTEIN NUBPL"/>
    <property type="match status" value="1"/>
</dbReference>
<keyword evidence="5 9" id="KW-0378">Hydrolase</keyword>
<dbReference type="InterPro" id="IPR027417">
    <property type="entry name" value="P-loop_NTPase"/>
</dbReference>
<feature type="domain" description="MIP18 family-like" evidence="11">
    <location>
        <begin position="30"/>
        <end position="99"/>
    </location>
</feature>
<keyword evidence="7 9" id="KW-0408">Iron</keyword>
<keyword evidence="4 9" id="KW-0547">Nucleotide-binding</keyword>
<comment type="similarity">
    <text evidence="2">In the C-terminal section; belongs to the Mrp/NBP35 ATP-binding proteins family.</text>
</comment>
<dbReference type="GO" id="GO:0051539">
    <property type="term" value="F:4 iron, 4 sulfur cluster binding"/>
    <property type="evidence" value="ECO:0007669"/>
    <property type="project" value="TreeGrafter"/>
</dbReference>
<dbReference type="Gene3D" id="3.40.50.300">
    <property type="entry name" value="P-loop containing nucleotide triphosphate hydrolases"/>
    <property type="match status" value="1"/>
</dbReference>
<dbReference type="PROSITE" id="PS01215">
    <property type="entry name" value="MRP"/>
    <property type="match status" value="1"/>
</dbReference>
<comment type="similarity">
    <text evidence="9">Belongs to the Mrp/NBP35 ATP-binding proteins family.</text>
</comment>
<organism evidence="12 13">
    <name type="scientific">Nakamurella endophytica</name>
    <dbReference type="NCBI Taxonomy" id="1748367"/>
    <lineage>
        <taxon>Bacteria</taxon>
        <taxon>Bacillati</taxon>
        <taxon>Actinomycetota</taxon>
        <taxon>Actinomycetes</taxon>
        <taxon>Nakamurellales</taxon>
        <taxon>Nakamurellaceae</taxon>
        <taxon>Nakamurella</taxon>
    </lineage>
</organism>
<dbReference type="GO" id="GO:0016226">
    <property type="term" value="P:iron-sulfur cluster assembly"/>
    <property type="evidence" value="ECO:0007669"/>
    <property type="project" value="InterPro"/>
</dbReference>
<reference evidence="12" key="2">
    <citation type="submission" date="2020-09" db="EMBL/GenBank/DDBJ databases">
        <authorList>
            <person name="Sun Q."/>
            <person name="Zhou Y."/>
        </authorList>
    </citation>
    <scope>NUCLEOTIDE SEQUENCE</scope>
    <source>
        <strain evidence="12">CGMCC 4.7308</strain>
    </source>
</reference>
<keyword evidence="13" id="KW-1185">Reference proteome</keyword>
<dbReference type="HAMAP" id="MF_02040">
    <property type="entry name" value="Mrp_NBP35"/>
    <property type="match status" value="1"/>
</dbReference>
<dbReference type="GO" id="GO:0016887">
    <property type="term" value="F:ATP hydrolysis activity"/>
    <property type="evidence" value="ECO:0007669"/>
    <property type="project" value="UniProtKB-UniRule"/>
</dbReference>
<dbReference type="CDD" id="cd02037">
    <property type="entry name" value="Mrp_NBP35"/>
    <property type="match status" value="1"/>
</dbReference>
<evidence type="ECO:0000256" key="10">
    <source>
        <dbReference type="SAM" id="MobiDB-lite"/>
    </source>
</evidence>
<evidence type="ECO:0000259" key="11">
    <source>
        <dbReference type="Pfam" id="PF01883"/>
    </source>
</evidence>